<keyword evidence="1" id="KW-0812">Transmembrane</keyword>
<dbReference type="Proteomes" id="UP000031774">
    <property type="component" value="Chromosome"/>
</dbReference>
<evidence type="ECO:0000256" key="1">
    <source>
        <dbReference type="SAM" id="Phobius"/>
    </source>
</evidence>
<feature type="transmembrane region" description="Helical" evidence="1">
    <location>
        <begin position="217"/>
        <end position="234"/>
    </location>
</feature>
<protein>
    <submittedName>
        <fullName evidence="2">Uncharacterized protein</fullName>
    </submittedName>
</protein>
<dbReference type="AlphaFoldDB" id="A0A0B5I5S9"/>
<organism evidence="2 3">
    <name type="scientific">Streptomyces vietnamensis</name>
    <dbReference type="NCBI Taxonomy" id="362257"/>
    <lineage>
        <taxon>Bacteria</taxon>
        <taxon>Bacillati</taxon>
        <taxon>Actinomycetota</taxon>
        <taxon>Actinomycetes</taxon>
        <taxon>Kitasatosporales</taxon>
        <taxon>Streptomycetaceae</taxon>
        <taxon>Streptomyces</taxon>
    </lineage>
</organism>
<accession>A0A0B5I5S9</accession>
<proteinExistence type="predicted"/>
<keyword evidence="1" id="KW-0472">Membrane</keyword>
<evidence type="ECO:0000313" key="2">
    <source>
        <dbReference type="EMBL" id="AJF63624.1"/>
    </source>
</evidence>
<gene>
    <name evidence="2" type="ORF">SVTN_03145</name>
</gene>
<feature type="transmembrane region" description="Helical" evidence="1">
    <location>
        <begin position="107"/>
        <end position="127"/>
    </location>
</feature>
<feature type="transmembrane region" description="Helical" evidence="1">
    <location>
        <begin position="77"/>
        <end position="95"/>
    </location>
</feature>
<dbReference type="KEGG" id="svt:SVTN_03145"/>
<feature type="transmembrane region" description="Helical" evidence="1">
    <location>
        <begin position="28"/>
        <end position="46"/>
    </location>
</feature>
<reference evidence="2 3" key="1">
    <citation type="submission" date="2014-12" db="EMBL/GenBank/DDBJ databases">
        <title>Complete genome sequence of Streptomyces vietnamensis strain GIMV4.0001, a genetic manipulable producer of the benzoisochromanequinone antibiotic granaticin.</title>
        <authorList>
            <person name="Deng M.R."/>
            <person name="Guo J."/>
            <person name="Ma L.Y."/>
            <person name="Feng G.D."/>
            <person name="Mo C.Y."/>
            <person name="Zhu H.H."/>
        </authorList>
    </citation>
    <scope>NUCLEOTIDE SEQUENCE [LARGE SCALE GENOMIC DNA]</scope>
    <source>
        <strain evidence="3">GIMV4.0001</strain>
    </source>
</reference>
<name>A0A0B5I5S9_9ACTN</name>
<feature type="transmembrane region" description="Helical" evidence="1">
    <location>
        <begin position="184"/>
        <end position="205"/>
    </location>
</feature>
<dbReference type="EMBL" id="CP010407">
    <property type="protein sequence ID" value="AJF63624.1"/>
    <property type="molecule type" value="Genomic_DNA"/>
</dbReference>
<feature type="transmembrane region" description="Helical" evidence="1">
    <location>
        <begin position="160"/>
        <end position="177"/>
    </location>
</feature>
<sequence length="243" mass="25527">MPSPGTPQEVLAGLGELTRRVRAAQRGAWFPLLLLGVLTLGGILAGRLTFEVKTVPCPAGDPAGGTGCTLISQGSPLYWTVGLAVAYAATAVFYVRRSRDRGVGTPVRPYILTGIVLVGLVAATQMWSLRHGMPNPGEPLDFWGLRLDADSGVTLFLEQLTGNATVVGLPLLVLAWVERSRVLLLLAAVYLAIELVPLRPGGWGIPATSPWSTVPHFAVPGVLLLLGALGSALAESTHRRAAS</sequence>
<dbReference type="HOGENOM" id="CLU_1160711_0_0_11"/>
<keyword evidence="1" id="KW-1133">Transmembrane helix</keyword>
<keyword evidence="3" id="KW-1185">Reference proteome</keyword>
<dbReference type="STRING" id="362257.SVTN_03145"/>
<evidence type="ECO:0000313" key="3">
    <source>
        <dbReference type="Proteomes" id="UP000031774"/>
    </source>
</evidence>